<dbReference type="Gene3D" id="3.30.1490.20">
    <property type="entry name" value="ATP-grasp fold, A domain"/>
    <property type="match status" value="1"/>
</dbReference>
<dbReference type="Gene3D" id="3.30.470.20">
    <property type="entry name" value="ATP-grasp fold, B domain"/>
    <property type="match status" value="1"/>
</dbReference>
<protein>
    <submittedName>
        <fullName evidence="6">ABC transporter ATPase</fullName>
    </submittedName>
</protein>
<gene>
    <name evidence="6" type="ORF">EM595_1559</name>
</gene>
<dbReference type="EMBL" id="LN907827">
    <property type="protein sequence ID" value="CUU23793.1"/>
    <property type="molecule type" value="Genomic_DNA"/>
</dbReference>
<evidence type="ECO:0000256" key="2">
    <source>
        <dbReference type="ARBA" id="ARBA00022741"/>
    </source>
</evidence>
<keyword evidence="7" id="KW-1185">Reference proteome</keyword>
<organism evidence="6 7">
    <name type="scientific">Duffyella gerundensis</name>
    <dbReference type="NCBI Taxonomy" id="1619313"/>
    <lineage>
        <taxon>Bacteria</taxon>
        <taxon>Pseudomonadati</taxon>
        <taxon>Pseudomonadota</taxon>
        <taxon>Gammaproteobacteria</taxon>
        <taxon>Enterobacterales</taxon>
        <taxon>Erwiniaceae</taxon>
        <taxon>Duffyella</taxon>
    </lineage>
</organism>
<dbReference type="PANTHER" id="PTHR43585:SF2">
    <property type="entry name" value="ATP-GRASP ENZYME FSQD"/>
    <property type="match status" value="1"/>
</dbReference>
<dbReference type="InterPro" id="IPR052032">
    <property type="entry name" value="ATP-dep_AA_Ligase"/>
</dbReference>
<name>A0A0U5GKY9_9GAMM</name>
<dbReference type="Gene3D" id="3.40.50.20">
    <property type="match status" value="1"/>
</dbReference>
<evidence type="ECO:0000259" key="5">
    <source>
        <dbReference type="PROSITE" id="PS50975"/>
    </source>
</evidence>
<dbReference type="PROSITE" id="PS50975">
    <property type="entry name" value="ATP_GRASP"/>
    <property type="match status" value="1"/>
</dbReference>
<evidence type="ECO:0000313" key="7">
    <source>
        <dbReference type="Proteomes" id="UP000059419"/>
    </source>
</evidence>
<dbReference type="GO" id="GO:0046872">
    <property type="term" value="F:metal ion binding"/>
    <property type="evidence" value="ECO:0007669"/>
    <property type="project" value="InterPro"/>
</dbReference>
<evidence type="ECO:0000256" key="1">
    <source>
        <dbReference type="ARBA" id="ARBA00022598"/>
    </source>
</evidence>
<keyword evidence="3 4" id="KW-0067">ATP-binding</keyword>
<dbReference type="Proteomes" id="UP000059419">
    <property type="component" value="Chromosome 1"/>
</dbReference>
<dbReference type="InterPro" id="IPR011761">
    <property type="entry name" value="ATP-grasp"/>
</dbReference>
<evidence type="ECO:0000256" key="4">
    <source>
        <dbReference type="PROSITE-ProRule" id="PRU00409"/>
    </source>
</evidence>
<feature type="domain" description="ATP-grasp" evidence="5">
    <location>
        <begin position="128"/>
        <end position="321"/>
    </location>
</feature>
<accession>A0A0U5GKY9</accession>
<dbReference type="STRING" id="1619313.EM595_1559"/>
<dbReference type="GO" id="GO:0005524">
    <property type="term" value="F:ATP binding"/>
    <property type="evidence" value="ECO:0007669"/>
    <property type="project" value="UniProtKB-UniRule"/>
</dbReference>
<keyword evidence="1" id="KW-0436">Ligase</keyword>
<dbReference type="RefSeq" id="WP_231938720.1">
    <property type="nucleotide sequence ID" value="NZ_JACSXG010000002.1"/>
</dbReference>
<sequence length="420" mass="48033">MFFSQKIKVETGMEEKRVLVLAKTEYMRTPYDKWLIDSGISPIIVTSARFYDGYAENCEHCYCLSNYDSDDTELYALVDKIYQSIPFHYVFCRAEVDVIRSAEIRRKFNIPGQSTNSAIHYRDKLLMKERLSRKNINMANFSEINSADDVISFSEKNQYPFVIKPRLASGSSGVRIIKDHKELNDFIKSNDGNLKGMLAEGFIDGVMYHVDGLFVDGRIRFIQPFKYINDCLSYREDMFIGNVPLEKDDSTYHLLVETTKQIIANMPATENFAFHCELWLTAENEIICCEIASRTGGGMISFLIEEMSGLNIDKAWLLAECHIQTEDYPAYSDEFLRFGCVCIPPARGKLLSLPVVDEKSVRKIHFTGLIGDSYQGGEKSGLYLIGYVIEAKDQSAVIASFKNHFLQVHHSQYWELNVHG</sequence>
<evidence type="ECO:0000313" key="6">
    <source>
        <dbReference type="EMBL" id="CUU23793.1"/>
    </source>
</evidence>
<proteinExistence type="predicted"/>
<dbReference type="Pfam" id="PF13535">
    <property type="entry name" value="ATP-grasp_4"/>
    <property type="match status" value="1"/>
</dbReference>
<dbReference type="KEGG" id="ege:EM595_1559"/>
<dbReference type="GO" id="GO:0016874">
    <property type="term" value="F:ligase activity"/>
    <property type="evidence" value="ECO:0007669"/>
    <property type="project" value="UniProtKB-KW"/>
</dbReference>
<evidence type="ECO:0000256" key="3">
    <source>
        <dbReference type="ARBA" id="ARBA00022840"/>
    </source>
</evidence>
<dbReference type="PANTHER" id="PTHR43585">
    <property type="entry name" value="FUMIPYRROLE BIOSYNTHESIS PROTEIN C"/>
    <property type="match status" value="1"/>
</dbReference>
<dbReference type="AlphaFoldDB" id="A0A0U5GKY9"/>
<dbReference type="InterPro" id="IPR013815">
    <property type="entry name" value="ATP_grasp_subdomain_1"/>
</dbReference>
<keyword evidence="2 4" id="KW-0547">Nucleotide-binding</keyword>
<dbReference type="SUPFAM" id="SSF56059">
    <property type="entry name" value="Glutathione synthetase ATP-binding domain-like"/>
    <property type="match status" value="1"/>
</dbReference>
<dbReference type="PATRIC" id="fig|1619313.3.peg.1615"/>
<reference evidence="7" key="1">
    <citation type="submission" date="2015-11" db="EMBL/GenBank/DDBJ databases">
        <authorList>
            <person name="Blom J."/>
        </authorList>
    </citation>
    <scope>NUCLEOTIDE SEQUENCE [LARGE SCALE GENOMIC DNA]</scope>
</reference>